<dbReference type="InParanoid" id="J9D8G2"/>
<dbReference type="HOGENOM" id="CLU_1806135_0_0_1"/>
<feature type="transmembrane region" description="Helical" evidence="1">
    <location>
        <begin position="86"/>
        <end position="108"/>
    </location>
</feature>
<keyword evidence="3" id="KW-1185">Reference proteome</keyword>
<dbReference type="Proteomes" id="UP000003163">
    <property type="component" value="Unassembled WGS sequence"/>
</dbReference>
<keyword evidence="1" id="KW-0812">Transmembrane</keyword>
<keyword evidence="1" id="KW-0472">Membrane</keyword>
<organism evidence="2 3">
    <name type="scientific">Edhazardia aedis (strain USNM 41457)</name>
    <name type="common">Microsporidian parasite</name>
    <dbReference type="NCBI Taxonomy" id="1003232"/>
    <lineage>
        <taxon>Eukaryota</taxon>
        <taxon>Fungi</taxon>
        <taxon>Fungi incertae sedis</taxon>
        <taxon>Microsporidia</taxon>
        <taxon>Edhazardia</taxon>
    </lineage>
</organism>
<dbReference type="EMBL" id="AFBI03000025">
    <property type="protein sequence ID" value="EJW04041.1"/>
    <property type="molecule type" value="Genomic_DNA"/>
</dbReference>
<dbReference type="VEuPathDB" id="MicrosporidiaDB:EDEG_01675"/>
<proteinExistence type="predicted"/>
<dbReference type="AlphaFoldDB" id="J9D8G2"/>
<accession>J9D8G2</accession>
<evidence type="ECO:0000256" key="1">
    <source>
        <dbReference type="SAM" id="Phobius"/>
    </source>
</evidence>
<evidence type="ECO:0000313" key="3">
    <source>
        <dbReference type="Proteomes" id="UP000003163"/>
    </source>
</evidence>
<reference evidence="3" key="2">
    <citation type="submission" date="2015-07" db="EMBL/GenBank/DDBJ databases">
        <title>Contrasting host-pathogen interactions and genome evolution in two generalist and specialist microsporidian pathogens of mosquitoes.</title>
        <authorList>
            <consortium name="The Broad Institute Genomics Platform"/>
            <consortium name="The Broad Institute Genome Sequencing Center for Infectious Disease"/>
            <person name="Cuomo C.A."/>
            <person name="Sanscrainte N.D."/>
            <person name="Goldberg J.M."/>
            <person name="Heiman D."/>
            <person name="Young S."/>
            <person name="Zeng Q."/>
            <person name="Becnel J.J."/>
            <person name="Birren B.W."/>
        </authorList>
    </citation>
    <scope>NUCLEOTIDE SEQUENCE [LARGE SCALE GENOMIC DNA]</scope>
    <source>
        <strain evidence="3">USNM 41457</strain>
    </source>
</reference>
<reference evidence="2 3" key="1">
    <citation type="submission" date="2011-08" db="EMBL/GenBank/DDBJ databases">
        <authorList>
            <person name="Liu Z.J."/>
            <person name="Shi F.L."/>
            <person name="Lu J.Q."/>
            <person name="Li M."/>
            <person name="Wang Z.L."/>
        </authorList>
    </citation>
    <scope>NUCLEOTIDE SEQUENCE [LARGE SCALE GENOMIC DNA]</scope>
    <source>
        <strain evidence="2 3">USNM 41457</strain>
    </source>
</reference>
<name>J9D8G2_EDHAE</name>
<feature type="transmembrane region" description="Helical" evidence="1">
    <location>
        <begin position="120"/>
        <end position="141"/>
    </location>
</feature>
<comment type="caution">
    <text evidence="2">The sequence shown here is derived from an EMBL/GenBank/DDBJ whole genome shotgun (WGS) entry which is preliminary data.</text>
</comment>
<evidence type="ECO:0000313" key="2">
    <source>
        <dbReference type="EMBL" id="EJW04041.1"/>
    </source>
</evidence>
<sequence>MYTFFYCHKHITFFYITNLKNLENRHRKPFKASFILLLNLIIQIKKQKSRDLQVLSLVLQTSENSALLYWYLIYRREFLRKYIVKNALTVPFFLIQITLHLLIIKMLIRFDYLAQKMLRFGHMIYSLFLFQNDILGCNLIAHK</sequence>
<keyword evidence="1" id="KW-1133">Transmembrane helix</keyword>
<gene>
    <name evidence="2" type="ORF">EDEG_01675</name>
</gene>
<protein>
    <submittedName>
        <fullName evidence="2">Uncharacterized protein</fullName>
    </submittedName>
</protein>